<sequence length="207" mass="22747">MSEGAYDHLFKILLIGDSGVGKSSILLRFTDDEFNPKSLSTIGVDFKVKFMNLRGKRLKLAVWDTAGQERFRTLTSSYYRGAHAIILVYDCCVKESFNNLQTWLEEVRKYATNVDAVKMLVANKVDKAPAEVTREEGEAFAVDHSTLFIETSAKTRVGIAQAFEEVVQKILDTPELLHNTVPVGAGVAHRLDGSNANPQASGSGCCS</sequence>
<organism evidence="9">
    <name type="scientific">Chromera velia CCMP2878</name>
    <dbReference type="NCBI Taxonomy" id="1169474"/>
    <lineage>
        <taxon>Eukaryota</taxon>
        <taxon>Sar</taxon>
        <taxon>Alveolata</taxon>
        <taxon>Colpodellida</taxon>
        <taxon>Chromeraceae</taxon>
        <taxon>Chromera</taxon>
    </lineage>
</organism>
<name>A0A0G4FDH7_9ALVE</name>
<dbReference type="PROSITE" id="PS51419">
    <property type="entry name" value="RAB"/>
    <property type="match status" value="1"/>
</dbReference>
<dbReference type="AlphaFoldDB" id="A0A0G4FDH7"/>
<dbReference type="PhylomeDB" id="A0A0G4FDH7"/>
<proteinExistence type="inferred from homology"/>
<gene>
    <name evidence="9" type="ORF">Cvel_16477</name>
</gene>
<keyword evidence="3" id="KW-0488">Methylation</keyword>
<evidence type="ECO:0000256" key="8">
    <source>
        <dbReference type="ARBA" id="ARBA00023289"/>
    </source>
</evidence>
<dbReference type="GO" id="GO:0005525">
    <property type="term" value="F:GTP binding"/>
    <property type="evidence" value="ECO:0007669"/>
    <property type="project" value="UniProtKB-KW"/>
</dbReference>
<evidence type="ECO:0000256" key="2">
    <source>
        <dbReference type="ARBA" id="ARBA00022448"/>
    </source>
</evidence>
<evidence type="ECO:0000256" key="5">
    <source>
        <dbReference type="ARBA" id="ARBA00022927"/>
    </source>
</evidence>
<dbReference type="SMART" id="SM00177">
    <property type="entry name" value="ARF"/>
    <property type="match status" value="1"/>
</dbReference>
<dbReference type="Gene3D" id="3.40.50.300">
    <property type="entry name" value="P-loop containing nucleotide triphosphate hydrolases"/>
    <property type="match status" value="1"/>
</dbReference>
<keyword evidence="7" id="KW-0449">Lipoprotein</keyword>
<evidence type="ECO:0000313" key="9">
    <source>
        <dbReference type="EMBL" id="CEM11273.1"/>
    </source>
</evidence>
<dbReference type="SMART" id="SM00175">
    <property type="entry name" value="RAB"/>
    <property type="match status" value="1"/>
</dbReference>
<dbReference type="InterPro" id="IPR050227">
    <property type="entry name" value="Rab"/>
</dbReference>
<dbReference type="VEuPathDB" id="CryptoDB:Cvel_16477"/>
<evidence type="ECO:0000256" key="3">
    <source>
        <dbReference type="ARBA" id="ARBA00022481"/>
    </source>
</evidence>
<dbReference type="PROSITE" id="PS51421">
    <property type="entry name" value="RAS"/>
    <property type="match status" value="1"/>
</dbReference>
<evidence type="ECO:0000256" key="7">
    <source>
        <dbReference type="ARBA" id="ARBA00023288"/>
    </source>
</evidence>
<dbReference type="PRINTS" id="PR00449">
    <property type="entry name" value="RASTRNSFRMNG"/>
</dbReference>
<comment type="similarity">
    <text evidence="1">Belongs to the small GTPase superfamily. Rab family.</text>
</comment>
<accession>A0A0G4FDH7</accession>
<evidence type="ECO:0000256" key="4">
    <source>
        <dbReference type="ARBA" id="ARBA00022741"/>
    </source>
</evidence>
<dbReference type="NCBIfam" id="TIGR00231">
    <property type="entry name" value="small_GTP"/>
    <property type="match status" value="1"/>
</dbReference>
<dbReference type="Pfam" id="PF00071">
    <property type="entry name" value="Ras"/>
    <property type="match status" value="1"/>
</dbReference>
<dbReference type="GO" id="GO:0003924">
    <property type="term" value="F:GTPase activity"/>
    <property type="evidence" value="ECO:0007669"/>
    <property type="project" value="InterPro"/>
</dbReference>
<dbReference type="CDD" id="cd01863">
    <property type="entry name" value="Rab18"/>
    <property type="match status" value="1"/>
</dbReference>
<dbReference type="InterPro" id="IPR005225">
    <property type="entry name" value="Small_GTP-bd"/>
</dbReference>
<dbReference type="SMART" id="SM00173">
    <property type="entry name" value="RAS"/>
    <property type="match status" value="1"/>
</dbReference>
<dbReference type="InterPro" id="IPR027417">
    <property type="entry name" value="P-loop_NTPase"/>
</dbReference>
<keyword evidence="5" id="KW-0653">Protein transport</keyword>
<dbReference type="SMART" id="SM00174">
    <property type="entry name" value="RHO"/>
    <property type="match status" value="1"/>
</dbReference>
<dbReference type="SMART" id="SM00176">
    <property type="entry name" value="RAN"/>
    <property type="match status" value="1"/>
</dbReference>
<protein>
    <recommendedName>
        <fullName evidence="10">Ras-related protein Rab-18</fullName>
    </recommendedName>
</protein>
<keyword evidence="8" id="KW-0636">Prenylation</keyword>
<keyword evidence="2" id="KW-0813">Transport</keyword>
<dbReference type="PANTHER" id="PTHR47977">
    <property type="entry name" value="RAS-RELATED PROTEIN RAB"/>
    <property type="match status" value="1"/>
</dbReference>
<reference evidence="9" key="1">
    <citation type="submission" date="2014-11" db="EMBL/GenBank/DDBJ databases">
        <authorList>
            <person name="Otto D Thomas"/>
            <person name="Naeem Raeece"/>
        </authorList>
    </citation>
    <scope>NUCLEOTIDE SEQUENCE</scope>
</reference>
<dbReference type="InterPro" id="IPR001806">
    <property type="entry name" value="Small_GTPase"/>
</dbReference>
<keyword evidence="4" id="KW-0547">Nucleotide-binding</keyword>
<evidence type="ECO:0000256" key="1">
    <source>
        <dbReference type="ARBA" id="ARBA00006270"/>
    </source>
</evidence>
<evidence type="ECO:0008006" key="10">
    <source>
        <dbReference type="Google" id="ProtNLM"/>
    </source>
</evidence>
<keyword evidence="6" id="KW-0342">GTP-binding</keyword>
<dbReference type="GO" id="GO:0015031">
    <property type="term" value="P:protein transport"/>
    <property type="evidence" value="ECO:0007669"/>
    <property type="project" value="UniProtKB-KW"/>
</dbReference>
<dbReference type="EMBL" id="CDMZ01000298">
    <property type="protein sequence ID" value="CEM11273.1"/>
    <property type="molecule type" value="Genomic_DNA"/>
</dbReference>
<dbReference type="FunFam" id="3.40.50.300:FF:001312">
    <property type="entry name" value="Ras-related protein Rab-18"/>
    <property type="match status" value="1"/>
</dbReference>
<dbReference type="SUPFAM" id="SSF52540">
    <property type="entry name" value="P-loop containing nucleoside triphosphate hydrolases"/>
    <property type="match status" value="1"/>
</dbReference>
<evidence type="ECO:0000256" key="6">
    <source>
        <dbReference type="ARBA" id="ARBA00023134"/>
    </source>
</evidence>